<dbReference type="Proteomes" id="UP000325577">
    <property type="component" value="Linkage Group LG0"/>
</dbReference>
<proteinExistence type="predicted"/>
<name>A0A5J5C5N9_9ASTE</name>
<dbReference type="AlphaFoldDB" id="A0A5J5C5N9"/>
<evidence type="ECO:0000313" key="2">
    <source>
        <dbReference type="EMBL" id="KAA8550134.1"/>
    </source>
</evidence>
<evidence type="ECO:0000313" key="3">
    <source>
        <dbReference type="Proteomes" id="UP000325577"/>
    </source>
</evidence>
<feature type="region of interest" description="Disordered" evidence="1">
    <location>
        <begin position="35"/>
        <end position="79"/>
    </location>
</feature>
<gene>
    <name evidence="2" type="ORF">F0562_001818</name>
</gene>
<feature type="compositionally biased region" description="Polar residues" evidence="1">
    <location>
        <begin position="62"/>
        <end position="79"/>
    </location>
</feature>
<protein>
    <submittedName>
        <fullName evidence="2">Uncharacterized protein</fullName>
    </submittedName>
</protein>
<reference evidence="2 3" key="1">
    <citation type="submission" date="2019-09" db="EMBL/GenBank/DDBJ databases">
        <title>A chromosome-level genome assembly of the Chinese tupelo Nyssa sinensis.</title>
        <authorList>
            <person name="Yang X."/>
            <person name="Kang M."/>
            <person name="Yang Y."/>
            <person name="Xiong H."/>
            <person name="Wang M."/>
            <person name="Zhang Z."/>
            <person name="Wang Z."/>
            <person name="Wu H."/>
            <person name="Ma T."/>
            <person name="Liu J."/>
            <person name="Xi Z."/>
        </authorList>
    </citation>
    <scope>NUCLEOTIDE SEQUENCE [LARGE SCALE GENOMIC DNA]</scope>
    <source>
        <strain evidence="2">J267</strain>
        <tissue evidence="2">Leaf</tissue>
    </source>
</reference>
<evidence type="ECO:0000256" key="1">
    <source>
        <dbReference type="SAM" id="MobiDB-lite"/>
    </source>
</evidence>
<dbReference type="EMBL" id="CM018031">
    <property type="protein sequence ID" value="KAA8550134.1"/>
    <property type="molecule type" value="Genomic_DNA"/>
</dbReference>
<organism evidence="2 3">
    <name type="scientific">Nyssa sinensis</name>
    <dbReference type="NCBI Taxonomy" id="561372"/>
    <lineage>
        <taxon>Eukaryota</taxon>
        <taxon>Viridiplantae</taxon>
        <taxon>Streptophyta</taxon>
        <taxon>Embryophyta</taxon>
        <taxon>Tracheophyta</taxon>
        <taxon>Spermatophyta</taxon>
        <taxon>Magnoliopsida</taxon>
        <taxon>eudicotyledons</taxon>
        <taxon>Gunneridae</taxon>
        <taxon>Pentapetalae</taxon>
        <taxon>asterids</taxon>
        <taxon>Cornales</taxon>
        <taxon>Nyssaceae</taxon>
        <taxon>Nyssa</taxon>
    </lineage>
</organism>
<accession>A0A5J5C5N9</accession>
<sequence>MAINDWSVPPEETKSVGDLPRERLRKISLSIHLQTEGRLALTRRRTSTSGDDAGRNPRRTVSPPSSLLWNRPFQAQRNL</sequence>
<keyword evidence="3" id="KW-1185">Reference proteome</keyword>